<gene>
    <name evidence="1" type="ORF">L210DRAFT_2321851</name>
</gene>
<organism evidence="1 2">
    <name type="scientific">Boletus edulis BED1</name>
    <dbReference type="NCBI Taxonomy" id="1328754"/>
    <lineage>
        <taxon>Eukaryota</taxon>
        <taxon>Fungi</taxon>
        <taxon>Dikarya</taxon>
        <taxon>Basidiomycota</taxon>
        <taxon>Agaricomycotina</taxon>
        <taxon>Agaricomycetes</taxon>
        <taxon>Agaricomycetidae</taxon>
        <taxon>Boletales</taxon>
        <taxon>Boletineae</taxon>
        <taxon>Boletaceae</taxon>
        <taxon>Boletoideae</taxon>
        <taxon>Boletus</taxon>
    </lineage>
</organism>
<proteinExistence type="predicted"/>
<evidence type="ECO:0000313" key="2">
    <source>
        <dbReference type="Proteomes" id="UP001194468"/>
    </source>
</evidence>
<sequence>MVGPRIVLHVYLAIASCNGEMVSFANDESMTLNMPQSGFSVTRAALRRHLRPQDNMHMHEALLRVELPTVRLVEIHELARVSRESISPCPFRRTPHVSSLAVLWKPGASP</sequence>
<comment type="caution">
    <text evidence="1">The sequence shown here is derived from an EMBL/GenBank/DDBJ whole genome shotgun (WGS) entry which is preliminary data.</text>
</comment>
<keyword evidence="2" id="KW-1185">Reference proteome</keyword>
<dbReference type="PROSITE" id="PS51257">
    <property type="entry name" value="PROKAR_LIPOPROTEIN"/>
    <property type="match status" value="1"/>
</dbReference>
<dbReference type="Proteomes" id="UP001194468">
    <property type="component" value="Unassembled WGS sequence"/>
</dbReference>
<evidence type="ECO:0000313" key="1">
    <source>
        <dbReference type="EMBL" id="KAF8419393.1"/>
    </source>
</evidence>
<accession>A0AAD4G671</accession>
<reference evidence="1" key="1">
    <citation type="submission" date="2019-10" db="EMBL/GenBank/DDBJ databases">
        <authorList>
            <consortium name="DOE Joint Genome Institute"/>
            <person name="Kuo A."/>
            <person name="Miyauchi S."/>
            <person name="Kiss E."/>
            <person name="Drula E."/>
            <person name="Kohler A."/>
            <person name="Sanchez-Garcia M."/>
            <person name="Andreopoulos B."/>
            <person name="Barry K.W."/>
            <person name="Bonito G."/>
            <person name="Buee M."/>
            <person name="Carver A."/>
            <person name="Chen C."/>
            <person name="Cichocki N."/>
            <person name="Clum A."/>
            <person name="Culley D."/>
            <person name="Crous P.W."/>
            <person name="Fauchery L."/>
            <person name="Girlanda M."/>
            <person name="Hayes R."/>
            <person name="Keri Z."/>
            <person name="LaButti K."/>
            <person name="Lipzen A."/>
            <person name="Lombard V."/>
            <person name="Magnuson J."/>
            <person name="Maillard F."/>
            <person name="Morin E."/>
            <person name="Murat C."/>
            <person name="Nolan M."/>
            <person name="Ohm R."/>
            <person name="Pangilinan J."/>
            <person name="Pereira M."/>
            <person name="Perotto S."/>
            <person name="Peter M."/>
            <person name="Riley R."/>
            <person name="Sitrit Y."/>
            <person name="Stielow B."/>
            <person name="Szollosi G."/>
            <person name="Zifcakova L."/>
            <person name="Stursova M."/>
            <person name="Spatafora J.W."/>
            <person name="Tedersoo L."/>
            <person name="Vaario L.-M."/>
            <person name="Yamada A."/>
            <person name="Yan M."/>
            <person name="Wang P."/>
            <person name="Xu J."/>
            <person name="Bruns T."/>
            <person name="Baldrian P."/>
            <person name="Vilgalys R."/>
            <person name="Henrissat B."/>
            <person name="Grigoriev I.V."/>
            <person name="Hibbett D."/>
            <person name="Nagy L.G."/>
            <person name="Martin F.M."/>
        </authorList>
    </citation>
    <scope>NUCLEOTIDE SEQUENCE</scope>
    <source>
        <strain evidence="1">BED1</strain>
    </source>
</reference>
<reference evidence="1" key="2">
    <citation type="journal article" date="2020" name="Nat. Commun.">
        <title>Large-scale genome sequencing of mycorrhizal fungi provides insights into the early evolution of symbiotic traits.</title>
        <authorList>
            <person name="Miyauchi S."/>
            <person name="Kiss E."/>
            <person name="Kuo A."/>
            <person name="Drula E."/>
            <person name="Kohler A."/>
            <person name="Sanchez-Garcia M."/>
            <person name="Morin E."/>
            <person name="Andreopoulos B."/>
            <person name="Barry K.W."/>
            <person name="Bonito G."/>
            <person name="Buee M."/>
            <person name="Carver A."/>
            <person name="Chen C."/>
            <person name="Cichocki N."/>
            <person name="Clum A."/>
            <person name="Culley D."/>
            <person name="Crous P.W."/>
            <person name="Fauchery L."/>
            <person name="Girlanda M."/>
            <person name="Hayes R.D."/>
            <person name="Keri Z."/>
            <person name="LaButti K."/>
            <person name="Lipzen A."/>
            <person name="Lombard V."/>
            <person name="Magnuson J."/>
            <person name="Maillard F."/>
            <person name="Murat C."/>
            <person name="Nolan M."/>
            <person name="Ohm R.A."/>
            <person name="Pangilinan J."/>
            <person name="Pereira M.F."/>
            <person name="Perotto S."/>
            <person name="Peter M."/>
            <person name="Pfister S."/>
            <person name="Riley R."/>
            <person name="Sitrit Y."/>
            <person name="Stielow J.B."/>
            <person name="Szollosi G."/>
            <person name="Zifcakova L."/>
            <person name="Stursova M."/>
            <person name="Spatafora J.W."/>
            <person name="Tedersoo L."/>
            <person name="Vaario L.M."/>
            <person name="Yamada A."/>
            <person name="Yan M."/>
            <person name="Wang P."/>
            <person name="Xu J."/>
            <person name="Bruns T."/>
            <person name="Baldrian P."/>
            <person name="Vilgalys R."/>
            <person name="Dunand C."/>
            <person name="Henrissat B."/>
            <person name="Grigoriev I.V."/>
            <person name="Hibbett D."/>
            <person name="Nagy L.G."/>
            <person name="Martin F.M."/>
        </authorList>
    </citation>
    <scope>NUCLEOTIDE SEQUENCE</scope>
    <source>
        <strain evidence="1">BED1</strain>
    </source>
</reference>
<dbReference type="AlphaFoldDB" id="A0AAD4G671"/>
<name>A0AAD4G671_BOLED</name>
<protein>
    <submittedName>
        <fullName evidence="1">Uncharacterized protein</fullName>
    </submittedName>
</protein>
<dbReference type="EMBL" id="WHUW01000176">
    <property type="protein sequence ID" value="KAF8419393.1"/>
    <property type="molecule type" value="Genomic_DNA"/>
</dbReference>